<dbReference type="GO" id="GO:0046872">
    <property type="term" value="F:metal ion binding"/>
    <property type="evidence" value="ECO:0007669"/>
    <property type="project" value="InterPro"/>
</dbReference>
<evidence type="ECO:0000256" key="2">
    <source>
        <dbReference type="ARBA" id="ARBA00002315"/>
    </source>
</evidence>
<comment type="catalytic activity">
    <reaction evidence="1">
        <text>(2R)-2-phosphoglycerate = (2R)-3-phosphoglycerate</text>
        <dbReference type="Rhea" id="RHEA:15901"/>
        <dbReference type="ChEBI" id="CHEBI:58272"/>
        <dbReference type="ChEBI" id="CHEBI:58289"/>
        <dbReference type="EC" id="5.4.2.12"/>
    </reaction>
</comment>
<dbReference type="GO" id="GO:0006096">
    <property type="term" value="P:glycolytic process"/>
    <property type="evidence" value="ECO:0007669"/>
    <property type="project" value="UniProtKB-KW"/>
</dbReference>
<evidence type="ECO:0000256" key="3">
    <source>
        <dbReference type="ARBA" id="ARBA00004921"/>
    </source>
</evidence>
<keyword evidence="8" id="KW-1185">Reference proteome</keyword>
<accession>A0A1Y6K2D6</accession>
<evidence type="ECO:0000256" key="4">
    <source>
        <dbReference type="ARBA" id="ARBA00005524"/>
    </source>
</evidence>
<dbReference type="InterPro" id="IPR042253">
    <property type="entry name" value="Pglycerate_mutase_ApgM_sf"/>
</dbReference>
<dbReference type="NCBIfam" id="NF003160">
    <property type="entry name" value="PRK04135.1"/>
    <property type="match status" value="1"/>
</dbReference>
<comment type="function">
    <text evidence="2">Catalyzes the interconversion of 2-phosphoglycerate and 3-phosphoglycerate.</text>
</comment>
<dbReference type="EC" id="5.4.2.12" evidence="7"/>
<dbReference type="PANTHER" id="PTHR31209">
    <property type="entry name" value="COFACTOR-INDEPENDENT PHOSPHOGLYCERATE MUTASE"/>
    <property type="match status" value="1"/>
</dbReference>
<comment type="pathway">
    <text evidence="3">Carbohydrate degradation.</text>
</comment>
<dbReference type="InterPro" id="IPR006124">
    <property type="entry name" value="Metalloenzyme"/>
</dbReference>
<dbReference type="PANTHER" id="PTHR31209:SF0">
    <property type="entry name" value="METALLOENZYME DOMAIN-CONTAINING PROTEIN"/>
    <property type="match status" value="1"/>
</dbReference>
<dbReference type="Gene3D" id="3.40.720.10">
    <property type="entry name" value="Alkaline Phosphatase, subunit A"/>
    <property type="match status" value="1"/>
</dbReference>
<dbReference type="Proteomes" id="UP000195514">
    <property type="component" value="Chromosome I"/>
</dbReference>
<keyword evidence="7" id="KW-0413">Isomerase</keyword>
<feature type="domain" description="Metalloenzyme" evidence="6">
    <location>
        <begin position="15"/>
        <end position="389"/>
    </location>
</feature>
<dbReference type="InterPro" id="IPR004456">
    <property type="entry name" value="Pglycerate_mutase_ApgM"/>
</dbReference>
<dbReference type="CDD" id="cd16011">
    <property type="entry name" value="iPGM_like"/>
    <property type="match status" value="1"/>
</dbReference>
<keyword evidence="5" id="KW-0324">Glycolysis</keyword>
<evidence type="ECO:0000259" key="6">
    <source>
        <dbReference type="Pfam" id="PF01676"/>
    </source>
</evidence>
<evidence type="ECO:0000313" key="8">
    <source>
        <dbReference type="Proteomes" id="UP000195514"/>
    </source>
</evidence>
<dbReference type="Pfam" id="PF01676">
    <property type="entry name" value="Metalloenzyme"/>
    <property type="match status" value="1"/>
</dbReference>
<dbReference type="OrthoDB" id="9804453at2"/>
<dbReference type="EMBL" id="LT859958">
    <property type="protein sequence ID" value="SMX53845.1"/>
    <property type="molecule type" value="Genomic_DNA"/>
</dbReference>
<dbReference type="Pfam" id="PF10143">
    <property type="entry name" value="PhosphMutase"/>
    <property type="match status" value="1"/>
</dbReference>
<dbReference type="NCBIfam" id="TIGR00306">
    <property type="entry name" value="apgM"/>
    <property type="match status" value="1"/>
</dbReference>
<dbReference type="InterPro" id="IPR017850">
    <property type="entry name" value="Alkaline_phosphatase_core_sf"/>
</dbReference>
<evidence type="ECO:0000256" key="1">
    <source>
        <dbReference type="ARBA" id="ARBA00000370"/>
    </source>
</evidence>
<name>A0A1Y6K2D6_9CHLR</name>
<evidence type="ECO:0000313" key="7">
    <source>
        <dbReference type="EMBL" id="SMX53845.1"/>
    </source>
</evidence>
<sequence>MKSFYQDLIRKNSTKIVLVILDGLGGLPRFPGGKTELEQAHTPNLDELAERSSLGLTVPLAPGVTVGSGPGHLAIFGYDPLENAIGRGALEALGVDFALRPDDIAARGNFCTLDKDGTILDRRAGRLASEKSARLVERLREIEIPGVEFFVELVKEHRFAFVMRKAGLGAKLSSSDPLITGVPPLAVRALDDDSKQAAELVNAFIARARQVLEDEQPANGIMLRGFALTPVIPSFKERFGVNAAAIAVNGMYRGVARLAGMQVLDVNGISLADEFTTLEAAWDAFDFFYLHFKKTDTCGEAGDFDGKVRAIEEFDLLLPRLLALNPDVVVIGGDHSSPAVMKSHSWHPVPLLLYAANCRSDGRREFGERACAAGSLGAIPAMQVMPLAMAHADRFEKFGA</sequence>
<dbReference type="PIRSF" id="PIRSF006392">
    <property type="entry name" value="IPGAM_arch"/>
    <property type="match status" value="1"/>
</dbReference>
<proteinExistence type="inferred from homology"/>
<comment type="similarity">
    <text evidence="4">Belongs to the BPG-independent phosphoglycerate mutase family. A-PGAM subfamily.</text>
</comment>
<dbReference type="RefSeq" id="WP_087861759.1">
    <property type="nucleotide sequence ID" value="NZ_LT859958.1"/>
</dbReference>
<dbReference type="AlphaFoldDB" id="A0A1Y6K2D6"/>
<dbReference type="Gene3D" id="3.30.70.2130">
    <property type="entry name" value="Metalloenzyme domain"/>
    <property type="match status" value="1"/>
</dbReference>
<dbReference type="GO" id="GO:0004619">
    <property type="term" value="F:phosphoglycerate mutase activity"/>
    <property type="evidence" value="ECO:0007669"/>
    <property type="project" value="UniProtKB-EC"/>
</dbReference>
<evidence type="ECO:0000256" key="5">
    <source>
        <dbReference type="ARBA" id="ARBA00023152"/>
    </source>
</evidence>
<protein>
    <submittedName>
        <fullName evidence="7">Putative 2,3-bisphosphoglycerate-independent phosphoglycerate mutase</fullName>
        <ecNumber evidence="7">5.4.2.12</ecNumber>
    </submittedName>
</protein>
<reference evidence="8" key="1">
    <citation type="submission" date="2017-05" db="EMBL/GenBank/DDBJ databases">
        <authorList>
            <person name="Kirkegaard R."/>
            <person name="Mcilroy J S."/>
        </authorList>
    </citation>
    <scope>NUCLEOTIDE SEQUENCE [LARGE SCALE GENOMIC DNA]</scope>
</reference>
<dbReference type="KEGG" id="abat:CFX1CAM_0780"/>
<dbReference type="SUPFAM" id="SSF53649">
    <property type="entry name" value="Alkaline phosphatase-like"/>
    <property type="match status" value="1"/>
</dbReference>
<organism evidence="7 8">
    <name type="scientific">Candidatus Brevifilum fermentans</name>
    <dbReference type="NCBI Taxonomy" id="1986204"/>
    <lineage>
        <taxon>Bacteria</taxon>
        <taxon>Bacillati</taxon>
        <taxon>Chloroflexota</taxon>
        <taxon>Anaerolineae</taxon>
        <taxon>Anaerolineales</taxon>
        <taxon>Anaerolineaceae</taxon>
        <taxon>Candidatus Brevifilum</taxon>
    </lineage>
</organism>
<gene>
    <name evidence="7" type="primary">apgM</name>
    <name evidence="7" type="ORF">CFX1CAM_0780</name>
</gene>